<gene>
    <name evidence="1" type="ORF">L1987_66024</name>
</gene>
<evidence type="ECO:0000313" key="1">
    <source>
        <dbReference type="EMBL" id="KAI3726227.1"/>
    </source>
</evidence>
<protein>
    <submittedName>
        <fullName evidence="1">Uncharacterized protein</fullName>
    </submittedName>
</protein>
<comment type="caution">
    <text evidence="1">The sequence shown here is derived from an EMBL/GenBank/DDBJ whole genome shotgun (WGS) entry which is preliminary data.</text>
</comment>
<name>A0ACB9BVY7_9ASTR</name>
<reference evidence="2" key="1">
    <citation type="journal article" date="2022" name="Mol. Ecol. Resour.">
        <title>The genomes of chicory, endive, great burdock and yacon provide insights into Asteraceae palaeo-polyploidization history and plant inulin production.</title>
        <authorList>
            <person name="Fan W."/>
            <person name="Wang S."/>
            <person name="Wang H."/>
            <person name="Wang A."/>
            <person name="Jiang F."/>
            <person name="Liu H."/>
            <person name="Zhao H."/>
            <person name="Xu D."/>
            <person name="Zhang Y."/>
        </authorList>
    </citation>
    <scope>NUCLEOTIDE SEQUENCE [LARGE SCALE GENOMIC DNA]</scope>
    <source>
        <strain evidence="2">cv. Yunnan</strain>
    </source>
</reference>
<sequence length="104" mass="12035">MDVQITLNTYKKLEADKLFLKNLIIGGSMEDIEGGQRPMVLPYNADLIRARQLYLRSYTFTRSKKKTLTKKTKLFLIKEKNYLQMKIAMLVSLFSSPTGRSEVL</sequence>
<dbReference type="EMBL" id="CM042039">
    <property type="protein sequence ID" value="KAI3726227.1"/>
    <property type="molecule type" value="Genomic_DNA"/>
</dbReference>
<organism evidence="1 2">
    <name type="scientific">Smallanthus sonchifolius</name>
    <dbReference type="NCBI Taxonomy" id="185202"/>
    <lineage>
        <taxon>Eukaryota</taxon>
        <taxon>Viridiplantae</taxon>
        <taxon>Streptophyta</taxon>
        <taxon>Embryophyta</taxon>
        <taxon>Tracheophyta</taxon>
        <taxon>Spermatophyta</taxon>
        <taxon>Magnoliopsida</taxon>
        <taxon>eudicotyledons</taxon>
        <taxon>Gunneridae</taxon>
        <taxon>Pentapetalae</taxon>
        <taxon>asterids</taxon>
        <taxon>campanulids</taxon>
        <taxon>Asterales</taxon>
        <taxon>Asteraceae</taxon>
        <taxon>Asteroideae</taxon>
        <taxon>Heliantheae alliance</taxon>
        <taxon>Millerieae</taxon>
        <taxon>Smallanthus</taxon>
    </lineage>
</organism>
<dbReference type="Proteomes" id="UP001056120">
    <property type="component" value="Linkage Group LG22"/>
</dbReference>
<accession>A0ACB9BVY7</accession>
<keyword evidence="2" id="KW-1185">Reference proteome</keyword>
<reference evidence="1 2" key="2">
    <citation type="journal article" date="2022" name="Mol. Ecol. Resour.">
        <title>The genomes of chicory, endive, great burdock and yacon provide insights into Asteraceae paleo-polyploidization history and plant inulin production.</title>
        <authorList>
            <person name="Fan W."/>
            <person name="Wang S."/>
            <person name="Wang H."/>
            <person name="Wang A."/>
            <person name="Jiang F."/>
            <person name="Liu H."/>
            <person name="Zhao H."/>
            <person name="Xu D."/>
            <person name="Zhang Y."/>
        </authorList>
    </citation>
    <scope>NUCLEOTIDE SEQUENCE [LARGE SCALE GENOMIC DNA]</scope>
    <source>
        <strain evidence="2">cv. Yunnan</strain>
        <tissue evidence="1">Leaves</tissue>
    </source>
</reference>
<evidence type="ECO:0000313" key="2">
    <source>
        <dbReference type="Proteomes" id="UP001056120"/>
    </source>
</evidence>
<proteinExistence type="predicted"/>